<dbReference type="Proteomes" id="UP000238157">
    <property type="component" value="Unassembled WGS sequence"/>
</dbReference>
<name>A0A2T0WH12_9BACT</name>
<dbReference type="OrthoDB" id="1364214at2"/>
<reference evidence="2 3" key="1">
    <citation type="submission" date="2018-03" db="EMBL/GenBank/DDBJ databases">
        <title>Genomic Encyclopedia of Archaeal and Bacterial Type Strains, Phase II (KMG-II): from individual species to whole genera.</title>
        <authorList>
            <person name="Goeker M."/>
        </authorList>
    </citation>
    <scope>NUCLEOTIDE SEQUENCE [LARGE SCALE GENOMIC DNA]</scope>
    <source>
        <strain evidence="2 3">DSM 27929</strain>
    </source>
</reference>
<evidence type="ECO:0000313" key="2">
    <source>
        <dbReference type="EMBL" id="PRY85991.1"/>
    </source>
</evidence>
<dbReference type="EMBL" id="PVTR01000010">
    <property type="protein sequence ID" value="PRY85991.1"/>
    <property type="molecule type" value="Genomic_DNA"/>
</dbReference>
<dbReference type="AlphaFoldDB" id="A0A2T0WH12"/>
<dbReference type="InterPro" id="IPR053830">
    <property type="entry name" value="DUF6922"/>
</dbReference>
<accession>A0A2T0WH12</accession>
<sequence length="100" mass="12095">MGQKEKPVFEKRIFWDVDFEKLDYDAKARFVIERVFERGDVQDIRNCRRYYGDEKISEVLLTAKFLPETRMYLAAAVIDKPITEFRCYKLRQSNPELFPY</sequence>
<evidence type="ECO:0000259" key="1">
    <source>
        <dbReference type="Pfam" id="PF21956"/>
    </source>
</evidence>
<comment type="caution">
    <text evidence="2">The sequence shown here is derived from an EMBL/GenBank/DDBJ whole genome shotgun (WGS) entry which is preliminary data.</text>
</comment>
<keyword evidence="3" id="KW-1185">Reference proteome</keyword>
<evidence type="ECO:0000313" key="3">
    <source>
        <dbReference type="Proteomes" id="UP000238157"/>
    </source>
</evidence>
<proteinExistence type="predicted"/>
<gene>
    <name evidence="2" type="ORF">CLW00_110123</name>
</gene>
<feature type="domain" description="DUF6922" evidence="1">
    <location>
        <begin position="9"/>
        <end position="60"/>
    </location>
</feature>
<protein>
    <recommendedName>
        <fullName evidence="1">DUF6922 domain-containing protein</fullName>
    </recommendedName>
</protein>
<organism evidence="2 3">
    <name type="scientific">Mongoliibacter ruber</name>
    <dbReference type="NCBI Taxonomy" id="1750599"/>
    <lineage>
        <taxon>Bacteria</taxon>
        <taxon>Pseudomonadati</taxon>
        <taxon>Bacteroidota</taxon>
        <taxon>Cytophagia</taxon>
        <taxon>Cytophagales</taxon>
        <taxon>Cyclobacteriaceae</taxon>
        <taxon>Mongoliibacter</taxon>
    </lineage>
</organism>
<dbReference type="RefSeq" id="WP_106134797.1">
    <property type="nucleotide sequence ID" value="NZ_PVTR01000010.1"/>
</dbReference>
<dbReference type="Pfam" id="PF21956">
    <property type="entry name" value="DUF6922"/>
    <property type="match status" value="1"/>
</dbReference>